<dbReference type="RefSeq" id="WP_176253527.1">
    <property type="nucleotide sequence ID" value="NZ_BAABXL010000001.1"/>
</dbReference>
<proteinExistence type="predicted"/>
<evidence type="ECO:0000313" key="2">
    <source>
        <dbReference type="Proteomes" id="UP001600894"/>
    </source>
</evidence>
<comment type="caution">
    <text evidence="1">The sequence shown here is derived from an EMBL/GenBank/DDBJ whole genome shotgun (WGS) entry which is preliminary data.</text>
</comment>
<gene>
    <name evidence="1" type="ORF">F130042H8_16180</name>
</gene>
<protein>
    <recommendedName>
        <fullName evidence="3">CDP-Glycerol:Poly(Glycerophosphate) glycerophosphotransferase</fullName>
    </recommendedName>
</protein>
<evidence type="ECO:0000313" key="1">
    <source>
        <dbReference type="EMBL" id="GAA6268558.1"/>
    </source>
</evidence>
<name>A0ABQ0AWZ9_9FIRM</name>
<evidence type="ECO:0008006" key="3">
    <source>
        <dbReference type="Google" id="ProtNLM"/>
    </source>
</evidence>
<accession>A0ABQ0AWZ9</accession>
<dbReference type="Proteomes" id="UP001600894">
    <property type="component" value="Unassembled WGS sequence"/>
</dbReference>
<dbReference type="EMBL" id="BAABXL010000001">
    <property type="protein sequence ID" value="GAA6268558.1"/>
    <property type="molecule type" value="Genomic_DNA"/>
</dbReference>
<organism evidence="1 2">
    <name type="scientific">Enterocloster alcoholdehydrogenati</name>
    <dbReference type="NCBI Taxonomy" id="2547410"/>
    <lineage>
        <taxon>Bacteria</taxon>
        <taxon>Bacillati</taxon>
        <taxon>Bacillota</taxon>
        <taxon>Clostridia</taxon>
        <taxon>Lachnospirales</taxon>
        <taxon>Lachnospiraceae</taxon>
        <taxon>Enterocloster</taxon>
    </lineage>
</organism>
<sequence>MRKRQKEKILELIQTFRQAHKEILMAVLKGEETAFLLLEQCQQGAVRIGEIIEQSENECSEIIGSLEAYCEWLYEKYQAFVSNEEPAEDFLKEGDAFCHRLSRQIAKDISVRMEVVFLPYKASMWDSLESVWMAAREDPSCDSYVVPLPYYDRRQDHSFGQLRDESEMYPSYVPITRYTEYDLKERHPDMIFIHNPYDDSNFVTSVHPFFYSENLRNYTDCLVYIPYFVLEDQPCSNREYTEAVAHFCNVPALQYADRVIVQSEQMRETYIQVLTQIWGAESRPIWEKKILGLGSPKMDKGTAGKQELQIPDPWRKRMYRPDGSKKKIVLYNTSVSALLQHGEKMLDKMADVFSVFRERQKQTALLWRPHPLTLSTLQAMRPELLEPYRELEIRYQNEGWGIFDDSPDLDRALLLCDAYYGDRSSLVQLCQNMGKPILIQAVDQREYL</sequence>
<keyword evidence="2" id="KW-1185">Reference proteome</keyword>
<reference evidence="1 2" key="1">
    <citation type="submission" date="2024-04" db="EMBL/GenBank/DDBJ databases">
        <title>Defined microbial consortia suppress multidrug-resistant proinflammatory Enterobacteriaceae via ecological control.</title>
        <authorList>
            <person name="Furuichi M."/>
            <person name="Kawaguchi T."/>
            <person name="Pust M."/>
            <person name="Yasuma K."/>
            <person name="Plichta D."/>
            <person name="Hasegawa N."/>
            <person name="Ohya T."/>
            <person name="Bhattarai S."/>
            <person name="Sasajima S."/>
            <person name="Aoto Y."/>
            <person name="Tuganbaev T."/>
            <person name="Yaginuma M."/>
            <person name="Ueda M."/>
            <person name="Okahashi N."/>
            <person name="Amafuji K."/>
            <person name="Kiridooshi Y."/>
            <person name="Sugita K."/>
            <person name="Strazar M."/>
            <person name="Skelly A."/>
            <person name="Suda W."/>
            <person name="Hattori M."/>
            <person name="Nakamoto N."/>
            <person name="Caballero S."/>
            <person name="Norman J."/>
            <person name="Olle B."/>
            <person name="Tanoue T."/>
            <person name="Arita M."/>
            <person name="Bucci V."/>
            <person name="Atarashi K."/>
            <person name="Xavier R."/>
            <person name="Honda K."/>
        </authorList>
    </citation>
    <scope>NUCLEOTIDE SEQUENCE [LARGE SCALE GENOMIC DNA]</scope>
    <source>
        <strain evidence="2">f13</strain>
    </source>
</reference>